<sequence>MLEYTALSIVGSGREGKAFTLQTTDGRFRPTVDCRFLDKKGLEQIHLPATDALKRKIEEFDGQGTPLKLITMRLIVKEQSREQFWVKINYVFERSHPTTDGRVALPSRVGFWMDGPVEDYTYCRCYKILNSGSSIKGGDLEKDSDRILQSKEDSYQSGIEATSN</sequence>
<accession>A0ACC0BVK8</accession>
<comment type="caution">
    <text evidence="1">The sequence shown here is derived from an EMBL/GenBank/DDBJ whole genome shotgun (WGS) entry which is preliminary data.</text>
</comment>
<reference evidence="2" key="1">
    <citation type="journal article" date="2023" name="Nat. Plants">
        <title>Single-cell RNA sequencing provides a high-resolution roadmap for understanding the multicellular compartmentation of specialized metabolism.</title>
        <authorList>
            <person name="Sun S."/>
            <person name="Shen X."/>
            <person name="Li Y."/>
            <person name="Li Y."/>
            <person name="Wang S."/>
            <person name="Li R."/>
            <person name="Zhang H."/>
            <person name="Shen G."/>
            <person name="Guo B."/>
            <person name="Wei J."/>
            <person name="Xu J."/>
            <person name="St-Pierre B."/>
            <person name="Chen S."/>
            <person name="Sun C."/>
        </authorList>
    </citation>
    <scope>NUCLEOTIDE SEQUENCE [LARGE SCALE GENOMIC DNA]</scope>
</reference>
<organism evidence="1 2">
    <name type="scientific">Catharanthus roseus</name>
    <name type="common">Madagascar periwinkle</name>
    <name type="synonym">Vinca rosea</name>
    <dbReference type="NCBI Taxonomy" id="4058"/>
    <lineage>
        <taxon>Eukaryota</taxon>
        <taxon>Viridiplantae</taxon>
        <taxon>Streptophyta</taxon>
        <taxon>Embryophyta</taxon>
        <taxon>Tracheophyta</taxon>
        <taxon>Spermatophyta</taxon>
        <taxon>Magnoliopsida</taxon>
        <taxon>eudicotyledons</taxon>
        <taxon>Gunneridae</taxon>
        <taxon>Pentapetalae</taxon>
        <taxon>asterids</taxon>
        <taxon>lamiids</taxon>
        <taxon>Gentianales</taxon>
        <taxon>Apocynaceae</taxon>
        <taxon>Rauvolfioideae</taxon>
        <taxon>Vinceae</taxon>
        <taxon>Catharanthinae</taxon>
        <taxon>Catharanthus</taxon>
    </lineage>
</organism>
<gene>
    <name evidence="1" type="ORF">M9H77_07569</name>
</gene>
<protein>
    <submittedName>
        <fullName evidence="1">Uncharacterized protein</fullName>
    </submittedName>
</protein>
<evidence type="ECO:0000313" key="2">
    <source>
        <dbReference type="Proteomes" id="UP001060085"/>
    </source>
</evidence>
<dbReference type="Proteomes" id="UP001060085">
    <property type="component" value="Linkage Group LG02"/>
</dbReference>
<keyword evidence="2" id="KW-1185">Reference proteome</keyword>
<proteinExistence type="predicted"/>
<dbReference type="EMBL" id="CM044702">
    <property type="protein sequence ID" value="KAI5676619.1"/>
    <property type="molecule type" value="Genomic_DNA"/>
</dbReference>
<evidence type="ECO:0000313" key="1">
    <source>
        <dbReference type="EMBL" id="KAI5676619.1"/>
    </source>
</evidence>
<name>A0ACC0BVK8_CATRO</name>